<evidence type="ECO:0000313" key="4">
    <source>
        <dbReference type="Proteomes" id="UP000800092"/>
    </source>
</evidence>
<organism evidence="3 4">
    <name type="scientific">Viridothelium virens</name>
    <name type="common">Speckled blister lichen</name>
    <name type="synonym">Trypethelium virens</name>
    <dbReference type="NCBI Taxonomy" id="1048519"/>
    <lineage>
        <taxon>Eukaryota</taxon>
        <taxon>Fungi</taxon>
        <taxon>Dikarya</taxon>
        <taxon>Ascomycota</taxon>
        <taxon>Pezizomycotina</taxon>
        <taxon>Dothideomycetes</taxon>
        <taxon>Dothideomycetes incertae sedis</taxon>
        <taxon>Trypetheliales</taxon>
        <taxon>Trypetheliaceae</taxon>
        <taxon>Viridothelium</taxon>
    </lineage>
</organism>
<evidence type="ECO:0000313" key="3">
    <source>
        <dbReference type="EMBL" id="KAF2232826.1"/>
    </source>
</evidence>
<accession>A0A6A6H403</accession>
<evidence type="ECO:0000256" key="2">
    <source>
        <dbReference type="SAM" id="Phobius"/>
    </source>
</evidence>
<keyword evidence="2" id="KW-0472">Membrane</keyword>
<dbReference type="AlphaFoldDB" id="A0A6A6H403"/>
<feature type="region of interest" description="Disordered" evidence="1">
    <location>
        <begin position="88"/>
        <end position="166"/>
    </location>
</feature>
<reference evidence="3" key="1">
    <citation type="journal article" date="2020" name="Stud. Mycol.">
        <title>101 Dothideomycetes genomes: a test case for predicting lifestyles and emergence of pathogens.</title>
        <authorList>
            <person name="Haridas S."/>
            <person name="Albert R."/>
            <person name="Binder M."/>
            <person name="Bloem J."/>
            <person name="Labutti K."/>
            <person name="Salamov A."/>
            <person name="Andreopoulos B."/>
            <person name="Baker S."/>
            <person name="Barry K."/>
            <person name="Bills G."/>
            <person name="Bluhm B."/>
            <person name="Cannon C."/>
            <person name="Castanera R."/>
            <person name="Culley D."/>
            <person name="Daum C."/>
            <person name="Ezra D."/>
            <person name="Gonzalez J."/>
            <person name="Henrissat B."/>
            <person name="Kuo A."/>
            <person name="Liang C."/>
            <person name="Lipzen A."/>
            <person name="Lutzoni F."/>
            <person name="Magnuson J."/>
            <person name="Mondo S."/>
            <person name="Nolan M."/>
            <person name="Ohm R."/>
            <person name="Pangilinan J."/>
            <person name="Park H.-J."/>
            <person name="Ramirez L."/>
            <person name="Alfaro M."/>
            <person name="Sun H."/>
            <person name="Tritt A."/>
            <person name="Yoshinaga Y."/>
            <person name="Zwiers L.-H."/>
            <person name="Turgeon B."/>
            <person name="Goodwin S."/>
            <person name="Spatafora J."/>
            <person name="Crous P."/>
            <person name="Grigoriev I."/>
        </authorList>
    </citation>
    <scope>NUCLEOTIDE SEQUENCE</scope>
    <source>
        <strain evidence="3">Tuck. ex Michener</strain>
    </source>
</reference>
<feature type="compositionally biased region" description="Low complexity" evidence="1">
    <location>
        <begin position="108"/>
        <end position="140"/>
    </location>
</feature>
<gene>
    <name evidence="3" type="ORF">EV356DRAFT_504833</name>
</gene>
<dbReference type="PANTHER" id="PTHR42077:SF1">
    <property type="entry name" value="YALI0F30239P"/>
    <property type="match status" value="1"/>
</dbReference>
<keyword evidence="2" id="KW-0812">Transmembrane</keyword>
<dbReference type="PANTHER" id="PTHR42077">
    <property type="entry name" value="YALI0F30239P"/>
    <property type="match status" value="1"/>
</dbReference>
<evidence type="ECO:0000256" key="1">
    <source>
        <dbReference type="SAM" id="MobiDB-lite"/>
    </source>
</evidence>
<protein>
    <submittedName>
        <fullName evidence="3">Uncharacterized protein</fullName>
    </submittedName>
</protein>
<name>A0A6A6H403_VIRVR</name>
<proteinExistence type="predicted"/>
<dbReference type="OrthoDB" id="4083871at2759"/>
<dbReference type="EMBL" id="ML991812">
    <property type="protein sequence ID" value="KAF2232826.1"/>
    <property type="molecule type" value="Genomic_DNA"/>
</dbReference>
<dbReference type="Proteomes" id="UP000800092">
    <property type="component" value="Unassembled WGS sequence"/>
</dbReference>
<sequence>MAGVIGNLIPLIIFFIIVGVVSFVGYHIYLVANEIGDQSRQKMEKKNIAFTKDGMKVGVKEIKDEEYADKTQSVLVKAWNTASIPNYKSRLGWNTSQARPEARRSKSSTHSPHAHSSSPHRPSAGSRTPSSSSQRAAGAGTTSGGGLSAPRPGPVRQSSNPGAWPS</sequence>
<feature type="compositionally biased region" description="Polar residues" evidence="1">
    <location>
        <begin position="156"/>
        <end position="166"/>
    </location>
</feature>
<feature type="transmembrane region" description="Helical" evidence="2">
    <location>
        <begin position="12"/>
        <end position="32"/>
    </location>
</feature>
<keyword evidence="4" id="KW-1185">Reference proteome</keyword>
<keyword evidence="2" id="KW-1133">Transmembrane helix</keyword>
<feature type="compositionally biased region" description="Polar residues" evidence="1">
    <location>
        <begin position="88"/>
        <end position="98"/>
    </location>
</feature>